<feature type="chain" id="PRO_5011466563" evidence="9">
    <location>
        <begin position="26"/>
        <end position="135"/>
    </location>
</feature>
<keyword evidence="6" id="KW-0249">Electron transport</keyword>
<evidence type="ECO:0000313" key="12">
    <source>
        <dbReference type="Proteomes" id="UP000217076"/>
    </source>
</evidence>
<keyword evidence="5 8" id="KW-0479">Metal-binding</keyword>
<keyword evidence="4 8" id="KW-0349">Heme</keyword>
<dbReference type="PROSITE" id="PS51007">
    <property type="entry name" value="CYTC"/>
    <property type="match status" value="1"/>
</dbReference>
<gene>
    <name evidence="11" type="ORF">SAMN05421742_101466</name>
</gene>
<organism evidence="11 12">
    <name type="scientific">Roseospirillum parvum</name>
    <dbReference type="NCBI Taxonomy" id="83401"/>
    <lineage>
        <taxon>Bacteria</taxon>
        <taxon>Pseudomonadati</taxon>
        <taxon>Pseudomonadota</taxon>
        <taxon>Alphaproteobacteria</taxon>
        <taxon>Rhodospirillales</taxon>
        <taxon>Rhodospirillaceae</taxon>
        <taxon>Roseospirillum</taxon>
    </lineage>
</organism>
<evidence type="ECO:0000256" key="1">
    <source>
        <dbReference type="ARBA" id="ARBA00003590"/>
    </source>
</evidence>
<dbReference type="InterPro" id="IPR002327">
    <property type="entry name" value="Cyt_c_1A/1B"/>
</dbReference>
<evidence type="ECO:0000256" key="5">
    <source>
        <dbReference type="ARBA" id="ARBA00022723"/>
    </source>
</evidence>
<evidence type="ECO:0000256" key="6">
    <source>
        <dbReference type="ARBA" id="ARBA00022982"/>
    </source>
</evidence>
<evidence type="ECO:0000256" key="3">
    <source>
        <dbReference type="ARBA" id="ARBA00022531"/>
    </source>
</evidence>
<keyword evidence="12" id="KW-1185">Reference proteome</keyword>
<comment type="function">
    <text evidence="1">Cytochrome c2 is found mainly in purple, non-sulfur, photosynthetic bacteria where it functions as the electron donor to the oxidized bacteriochlorophyll in the photophosphorylation pathway. However, it may also have a role in the respiratory chain and is found in some non-photosynthetic bacteria.</text>
</comment>
<keyword evidence="3" id="KW-0602">Photosynthesis</keyword>
<dbReference type="InterPro" id="IPR036909">
    <property type="entry name" value="Cyt_c-like_dom_sf"/>
</dbReference>
<reference evidence="12" key="1">
    <citation type="submission" date="2016-10" db="EMBL/GenBank/DDBJ databases">
        <authorList>
            <person name="Varghese N."/>
            <person name="Submissions S."/>
        </authorList>
    </citation>
    <scope>NUCLEOTIDE SEQUENCE [LARGE SCALE GENOMIC DNA]</scope>
    <source>
        <strain evidence="12">930I</strain>
    </source>
</reference>
<evidence type="ECO:0000256" key="9">
    <source>
        <dbReference type="SAM" id="SignalP"/>
    </source>
</evidence>
<evidence type="ECO:0000256" key="4">
    <source>
        <dbReference type="ARBA" id="ARBA00022617"/>
    </source>
</evidence>
<accession>A0A1G7UXQ3</accession>
<protein>
    <submittedName>
        <fullName evidence="11">Cytochrome c</fullName>
    </submittedName>
</protein>
<sequence>MKRVLTLAGALALVAGVTAADPAHAADGETVFKKCSSCHNLSADKDHGKKLGPNLWGVVGSKPASKADYSYSDSYEKLAAKGETWTKENLMGYVENPKKFLSEKLGEKKVKSKMTFFLKDEEERSAVIDFLATKK</sequence>
<evidence type="ECO:0000313" key="11">
    <source>
        <dbReference type="EMBL" id="SDG52244.1"/>
    </source>
</evidence>
<dbReference type="EMBL" id="FNCV01000001">
    <property type="protein sequence ID" value="SDG52244.1"/>
    <property type="molecule type" value="Genomic_DNA"/>
</dbReference>
<dbReference type="GO" id="GO:0020037">
    <property type="term" value="F:heme binding"/>
    <property type="evidence" value="ECO:0007669"/>
    <property type="project" value="InterPro"/>
</dbReference>
<dbReference type="RefSeq" id="WP_092614749.1">
    <property type="nucleotide sequence ID" value="NZ_FNCV01000001.1"/>
</dbReference>
<dbReference type="Gene3D" id="1.10.760.10">
    <property type="entry name" value="Cytochrome c-like domain"/>
    <property type="match status" value="1"/>
</dbReference>
<dbReference type="STRING" id="83401.SAMN05421742_101466"/>
<name>A0A1G7UXQ3_9PROT</name>
<dbReference type="GO" id="GO:0015979">
    <property type="term" value="P:photosynthesis"/>
    <property type="evidence" value="ECO:0007669"/>
    <property type="project" value="UniProtKB-KW"/>
</dbReference>
<dbReference type="AlphaFoldDB" id="A0A1G7UXQ3"/>
<dbReference type="SUPFAM" id="SSF46626">
    <property type="entry name" value="Cytochrome c"/>
    <property type="match status" value="1"/>
</dbReference>
<keyword evidence="2" id="KW-0813">Transport</keyword>
<feature type="domain" description="Cytochrome c" evidence="10">
    <location>
        <begin position="23"/>
        <end position="135"/>
    </location>
</feature>
<dbReference type="Pfam" id="PF00034">
    <property type="entry name" value="Cytochrom_C"/>
    <property type="match status" value="1"/>
</dbReference>
<evidence type="ECO:0000256" key="8">
    <source>
        <dbReference type="PROSITE-ProRule" id="PRU00433"/>
    </source>
</evidence>
<dbReference type="PANTHER" id="PTHR11961">
    <property type="entry name" value="CYTOCHROME C"/>
    <property type="match status" value="1"/>
</dbReference>
<dbReference type="Proteomes" id="UP000217076">
    <property type="component" value="Unassembled WGS sequence"/>
</dbReference>
<evidence type="ECO:0000259" key="10">
    <source>
        <dbReference type="PROSITE" id="PS51007"/>
    </source>
</evidence>
<feature type="signal peptide" evidence="9">
    <location>
        <begin position="1"/>
        <end position="25"/>
    </location>
</feature>
<keyword evidence="7 8" id="KW-0408">Iron</keyword>
<evidence type="ECO:0000256" key="2">
    <source>
        <dbReference type="ARBA" id="ARBA00022448"/>
    </source>
</evidence>
<evidence type="ECO:0000256" key="7">
    <source>
        <dbReference type="ARBA" id="ARBA00023004"/>
    </source>
</evidence>
<dbReference type="InterPro" id="IPR009056">
    <property type="entry name" value="Cyt_c-like_dom"/>
</dbReference>
<dbReference type="GO" id="GO:0009055">
    <property type="term" value="F:electron transfer activity"/>
    <property type="evidence" value="ECO:0007669"/>
    <property type="project" value="InterPro"/>
</dbReference>
<proteinExistence type="predicted"/>
<dbReference type="OrthoDB" id="9805828at2"/>
<keyword evidence="9" id="KW-0732">Signal</keyword>
<dbReference type="GO" id="GO:0046872">
    <property type="term" value="F:metal ion binding"/>
    <property type="evidence" value="ECO:0007669"/>
    <property type="project" value="UniProtKB-KW"/>
</dbReference>